<organism evidence="9 10">
    <name type="scientific">Parahaliea maris</name>
    <dbReference type="NCBI Taxonomy" id="2716870"/>
    <lineage>
        <taxon>Bacteria</taxon>
        <taxon>Pseudomonadati</taxon>
        <taxon>Pseudomonadota</taxon>
        <taxon>Gammaproteobacteria</taxon>
        <taxon>Cellvibrionales</taxon>
        <taxon>Halieaceae</taxon>
        <taxon>Parahaliea</taxon>
    </lineage>
</organism>
<evidence type="ECO:0000256" key="3">
    <source>
        <dbReference type="ARBA" id="ARBA00022692"/>
    </source>
</evidence>
<keyword evidence="6 7" id="KW-0131">Cell cycle</keyword>
<feature type="region of interest" description="Disordered" evidence="8">
    <location>
        <begin position="89"/>
        <end position="122"/>
    </location>
</feature>
<evidence type="ECO:0000256" key="1">
    <source>
        <dbReference type="ARBA" id="ARBA00022475"/>
    </source>
</evidence>
<evidence type="ECO:0000256" key="2">
    <source>
        <dbReference type="ARBA" id="ARBA00022618"/>
    </source>
</evidence>
<proteinExistence type="inferred from homology"/>
<dbReference type="Pfam" id="PF04977">
    <property type="entry name" value="DivIC"/>
    <property type="match status" value="1"/>
</dbReference>
<reference evidence="9 10" key="1">
    <citation type="submission" date="2019-08" db="EMBL/GenBank/DDBJ databases">
        <title>Parahaliea maris sp. nov., isolated from the surface seawater.</title>
        <authorList>
            <person name="Liu Y."/>
        </authorList>
    </citation>
    <scope>NUCLEOTIDE SEQUENCE [LARGE SCALE GENOMIC DNA]</scope>
    <source>
        <strain evidence="9 10">HSLHS9</strain>
    </source>
</reference>
<evidence type="ECO:0000256" key="5">
    <source>
        <dbReference type="ARBA" id="ARBA00023136"/>
    </source>
</evidence>
<keyword evidence="7" id="KW-0175">Coiled coil</keyword>
<dbReference type="InterPro" id="IPR023081">
    <property type="entry name" value="Cell_div_FtsB"/>
</dbReference>
<dbReference type="GO" id="GO:0032153">
    <property type="term" value="C:cell division site"/>
    <property type="evidence" value="ECO:0007669"/>
    <property type="project" value="UniProtKB-UniRule"/>
</dbReference>
<dbReference type="PANTHER" id="PTHR37485:SF1">
    <property type="entry name" value="CELL DIVISION PROTEIN FTSB"/>
    <property type="match status" value="1"/>
</dbReference>
<dbReference type="GO" id="GO:0005886">
    <property type="term" value="C:plasma membrane"/>
    <property type="evidence" value="ECO:0007669"/>
    <property type="project" value="UniProtKB-SubCell"/>
</dbReference>
<keyword evidence="10" id="KW-1185">Reference proteome</keyword>
<comment type="function">
    <text evidence="7">Essential cell division protein. May link together the upstream cell division proteins, which are predominantly cytoplasmic, with the downstream cell division proteins, which are predominantly periplasmic.</text>
</comment>
<evidence type="ECO:0000256" key="7">
    <source>
        <dbReference type="HAMAP-Rule" id="MF_00599"/>
    </source>
</evidence>
<keyword evidence="4 7" id="KW-1133">Transmembrane helix</keyword>
<evidence type="ECO:0000256" key="8">
    <source>
        <dbReference type="SAM" id="MobiDB-lite"/>
    </source>
</evidence>
<dbReference type="InterPro" id="IPR007060">
    <property type="entry name" value="FtsL/DivIC"/>
</dbReference>
<feature type="coiled-coil region" evidence="7">
    <location>
        <begin position="27"/>
        <end position="63"/>
    </location>
</feature>
<dbReference type="EMBL" id="VRZA01000002">
    <property type="protein sequence ID" value="TXS95390.1"/>
    <property type="molecule type" value="Genomic_DNA"/>
</dbReference>
<evidence type="ECO:0000256" key="6">
    <source>
        <dbReference type="ARBA" id="ARBA00023306"/>
    </source>
</evidence>
<keyword evidence="5 7" id="KW-0472">Membrane</keyword>
<evidence type="ECO:0000313" key="9">
    <source>
        <dbReference type="EMBL" id="TXS95390.1"/>
    </source>
</evidence>
<dbReference type="GO" id="GO:0043093">
    <property type="term" value="P:FtsZ-dependent cytokinesis"/>
    <property type="evidence" value="ECO:0007669"/>
    <property type="project" value="UniProtKB-UniRule"/>
</dbReference>
<keyword evidence="7" id="KW-0997">Cell inner membrane</keyword>
<dbReference type="NCBIfam" id="NF002058">
    <property type="entry name" value="PRK00888.1"/>
    <property type="match status" value="1"/>
</dbReference>
<comment type="subcellular location">
    <subcellularLocation>
        <location evidence="7">Cell inner membrane</location>
        <topology evidence="7">Single-pass type II membrane protein</topology>
    </subcellularLocation>
    <text evidence="7">Localizes to the division septum.</text>
</comment>
<comment type="caution">
    <text evidence="9">The sequence shown here is derived from an EMBL/GenBank/DDBJ whole genome shotgun (WGS) entry which is preliminary data.</text>
</comment>
<evidence type="ECO:0000313" key="10">
    <source>
        <dbReference type="Proteomes" id="UP000321039"/>
    </source>
</evidence>
<dbReference type="PANTHER" id="PTHR37485">
    <property type="entry name" value="CELL DIVISION PROTEIN FTSB"/>
    <property type="match status" value="1"/>
</dbReference>
<accession>A0A5C9A6P0</accession>
<dbReference type="AlphaFoldDB" id="A0A5C9A6P0"/>
<feature type="topological domain" description="Periplasmic" evidence="7">
    <location>
        <begin position="22"/>
        <end position="122"/>
    </location>
</feature>
<keyword evidence="1 7" id="KW-1003">Cell membrane</keyword>
<dbReference type="HAMAP" id="MF_00599">
    <property type="entry name" value="FtsB"/>
    <property type="match status" value="1"/>
</dbReference>
<protein>
    <recommendedName>
        <fullName evidence="7">Cell division protein FtsB</fullName>
    </recommendedName>
</protein>
<comment type="similarity">
    <text evidence="7">Belongs to the FtsB family.</text>
</comment>
<dbReference type="RefSeq" id="WP_148067301.1">
    <property type="nucleotide sequence ID" value="NZ_VRZA01000002.1"/>
</dbReference>
<evidence type="ECO:0000256" key="4">
    <source>
        <dbReference type="ARBA" id="ARBA00022989"/>
    </source>
</evidence>
<feature type="topological domain" description="Cytoplasmic" evidence="7">
    <location>
        <begin position="1"/>
        <end position="3"/>
    </location>
</feature>
<dbReference type="GO" id="GO:0030428">
    <property type="term" value="C:cell septum"/>
    <property type="evidence" value="ECO:0007669"/>
    <property type="project" value="TreeGrafter"/>
</dbReference>
<gene>
    <name evidence="7 9" type="primary">ftsB</name>
    <name evidence="9" type="ORF">FV139_05725</name>
</gene>
<name>A0A5C9A6P0_9GAMM</name>
<keyword evidence="3 7" id="KW-0812">Transmembrane</keyword>
<comment type="subunit">
    <text evidence="7">Part of a complex composed of FtsB, FtsL and FtsQ.</text>
</comment>
<sequence length="122" mass="13914">MRWLLAVLVALLLVLQYRLWIAEGSLAEKHRLELQVVEQTAINAELRERNAVLEREVLELQSGNRGVEQRAREQLGLIREGEVFYQFAEEEDSRQRPVARLPSQPDTVNPDPSAPQPSESGD</sequence>
<dbReference type="Proteomes" id="UP000321039">
    <property type="component" value="Unassembled WGS sequence"/>
</dbReference>
<keyword evidence="2 7" id="KW-0132">Cell division</keyword>